<dbReference type="PROSITE" id="PS00941">
    <property type="entry name" value="CARBOXYLESTERASE_B_2"/>
    <property type="match status" value="1"/>
</dbReference>
<keyword evidence="1" id="KW-0325">Glycoprotein</keyword>
<dbReference type="RefSeq" id="XP_011496118.1">
    <property type="nucleotide sequence ID" value="XM_011497816.1"/>
</dbReference>
<keyword evidence="2" id="KW-0732">Signal</keyword>
<feature type="signal peptide" evidence="2">
    <location>
        <begin position="1"/>
        <end position="22"/>
    </location>
</feature>
<protein>
    <submittedName>
        <fullName evidence="5">Esterase FE4-like</fullName>
    </submittedName>
</protein>
<feature type="chain" id="PRO_5042555288" evidence="2">
    <location>
        <begin position="23"/>
        <end position="632"/>
    </location>
</feature>
<dbReference type="Pfam" id="PF00135">
    <property type="entry name" value="COesterase"/>
    <property type="match status" value="1"/>
</dbReference>
<dbReference type="InterPro" id="IPR050309">
    <property type="entry name" value="Type-B_Carboxylest/Lipase"/>
</dbReference>
<evidence type="ECO:0000313" key="5">
    <source>
        <dbReference type="RefSeq" id="XP_011496118.1"/>
    </source>
</evidence>
<feature type="domain" description="Carboxylesterase type B" evidence="3">
    <location>
        <begin position="24"/>
        <end position="577"/>
    </location>
</feature>
<name>A0AAJ6YDL5_9HYME</name>
<accession>A0AAJ6YDL5</accession>
<sequence length="632" mass="71249">MKRNVPCIGFAFLLAVSEPSFAEEPEVNTNFGPIRGVWLRTTKGFEIAGFLGIPYAEPPIGELRFENPRPWTKQWKNGTLDATTDGSMCLQKSTTKEIIGNEDCLFLNIYTPTISKDQLYIQQQKLSVLVFIHGGGFRTGSSNSSLFAPTYLLDYDIILVTMNYRLNVLGFFSTGSNVTPGNYGLKDIVLALAWVRDNIGAFGGDAEAVTLAGHDAGAVAAQIIAARINASEGLFHKLITMSGTATSHWSVQTRKNIRNSSIHVATLVGCTNKIGYFDDLGSGDYGAEIAVFDDSSEDIDKKMIDCMKGIEAIKIVDQGDDHAWQRHPMLIFTPTLEAEAEGAILTVHPERSLSESLFRDLPWIIGVTDDEGLWKTTDLLLNSDIKDELIQDYEDLLVPYVLEMKNTINNVTAVSEAIREFYFKGDILANFEMNITQLVGDALISWSTYDFMQKQINNMNSNLYFYVFAYEGTFSNTFRWGIPFRFGAAHNDDINYVFPYLNTKFADLELFNTLGDKAIINTMCEMWMNFMKTGVPSAKLTPEWEPYKLNHRFMRFGNGRLTDRETEENFLPERMAFWSELMRNFSVPIEEYRIDNIDDDEVEDSSSAPAPSIHRLLYICVSIFCLCSNFML</sequence>
<dbReference type="InterPro" id="IPR002018">
    <property type="entry name" value="CarbesteraseB"/>
</dbReference>
<evidence type="ECO:0000259" key="3">
    <source>
        <dbReference type="Pfam" id="PF00135"/>
    </source>
</evidence>
<dbReference type="PANTHER" id="PTHR11559">
    <property type="entry name" value="CARBOXYLESTERASE"/>
    <property type="match status" value="1"/>
</dbReference>
<gene>
    <name evidence="5" type="primary">LOC105360815</name>
</gene>
<dbReference type="AlphaFoldDB" id="A0AAJ6YDL5"/>
<organism evidence="4 5">
    <name type="scientific">Ceratosolen solmsi marchali</name>
    <dbReference type="NCBI Taxonomy" id="326594"/>
    <lineage>
        <taxon>Eukaryota</taxon>
        <taxon>Metazoa</taxon>
        <taxon>Ecdysozoa</taxon>
        <taxon>Arthropoda</taxon>
        <taxon>Hexapoda</taxon>
        <taxon>Insecta</taxon>
        <taxon>Pterygota</taxon>
        <taxon>Neoptera</taxon>
        <taxon>Endopterygota</taxon>
        <taxon>Hymenoptera</taxon>
        <taxon>Apocrita</taxon>
        <taxon>Proctotrupomorpha</taxon>
        <taxon>Chalcidoidea</taxon>
        <taxon>Agaonidae</taxon>
        <taxon>Agaoninae</taxon>
        <taxon>Ceratosolen</taxon>
    </lineage>
</organism>
<dbReference type="KEGG" id="csol:105360815"/>
<dbReference type="Proteomes" id="UP000695007">
    <property type="component" value="Unplaced"/>
</dbReference>
<dbReference type="GeneID" id="105360815"/>
<proteinExistence type="predicted"/>
<dbReference type="InterPro" id="IPR029058">
    <property type="entry name" value="AB_hydrolase_fold"/>
</dbReference>
<dbReference type="SUPFAM" id="SSF53474">
    <property type="entry name" value="alpha/beta-Hydrolases"/>
    <property type="match status" value="1"/>
</dbReference>
<evidence type="ECO:0000313" key="4">
    <source>
        <dbReference type="Proteomes" id="UP000695007"/>
    </source>
</evidence>
<keyword evidence="4" id="KW-1185">Reference proteome</keyword>
<evidence type="ECO:0000256" key="1">
    <source>
        <dbReference type="ARBA" id="ARBA00023180"/>
    </source>
</evidence>
<evidence type="ECO:0000256" key="2">
    <source>
        <dbReference type="SAM" id="SignalP"/>
    </source>
</evidence>
<dbReference type="Gene3D" id="3.40.50.1820">
    <property type="entry name" value="alpha/beta hydrolase"/>
    <property type="match status" value="1"/>
</dbReference>
<reference evidence="5" key="1">
    <citation type="submission" date="2025-08" db="UniProtKB">
        <authorList>
            <consortium name="RefSeq"/>
        </authorList>
    </citation>
    <scope>IDENTIFICATION</scope>
</reference>
<dbReference type="InterPro" id="IPR019819">
    <property type="entry name" value="Carboxylesterase_B_CS"/>
</dbReference>